<dbReference type="Proteomes" id="UP001139347">
    <property type="component" value="Unassembled WGS sequence"/>
</dbReference>
<organism evidence="2 3">
    <name type="scientific">Paenibacillus mangrovi</name>
    <dbReference type="NCBI Taxonomy" id="2931978"/>
    <lineage>
        <taxon>Bacteria</taxon>
        <taxon>Bacillati</taxon>
        <taxon>Bacillota</taxon>
        <taxon>Bacilli</taxon>
        <taxon>Bacillales</taxon>
        <taxon>Paenibacillaceae</taxon>
        <taxon>Paenibacillus</taxon>
    </lineage>
</organism>
<gene>
    <name evidence="2" type="ORF">MUG84_17255</name>
</gene>
<dbReference type="AlphaFoldDB" id="A0A9X1WRT7"/>
<sequence length="142" mass="15723">MIQKSLRSNLRIMLVLLFLLTQFFGFGNPPFFGETTAYAASQTTIQSSNLNVTVDDAFPRIIQYQWLGAGASNGAVFYGNEDTLSQVKINGMTYTPTVTSVVTRDTITYTLDISSIGVTMKMYFKVTDNLVEFKVSDITETG</sequence>
<accession>A0A9X1WRT7</accession>
<comment type="caution">
    <text evidence="2">The sequence shown here is derived from an EMBL/GenBank/DDBJ whole genome shotgun (WGS) entry which is preliminary data.</text>
</comment>
<dbReference type="GO" id="GO:0030246">
    <property type="term" value="F:carbohydrate binding"/>
    <property type="evidence" value="ECO:0007669"/>
    <property type="project" value="InterPro"/>
</dbReference>
<name>A0A9X1WRT7_9BACL</name>
<keyword evidence="3" id="KW-1185">Reference proteome</keyword>
<dbReference type="Gene3D" id="2.70.98.10">
    <property type="match status" value="1"/>
</dbReference>
<feature type="domain" description="Galactose mutarotase-like fold" evidence="1">
    <location>
        <begin position="45"/>
        <end position="141"/>
    </location>
</feature>
<dbReference type="RefSeq" id="WP_244726974.1">
    <property type="nucleotide sequence ID" value="NZ_JALIRP010000007.1"/>
</dbReference>
<evidence type="ECO:0000313" key="2">
    <source>
        <dbReference type="EMBL" id="MCJ8013476.1"/>
    </source>
</evidence>
<evidence type="ECO:0000313" key="3">
    <source>
        <dbReference type="Proteomes" id="UP001139347"/>
    </source>
</evidence>
<proteinExistence type="predicted"/>
<protein>
    <recommendedName>
        <fullName evidence="1">Galactose mutarotase-like fold domain-containing protein</fullName>
    </recommendedName>
</protein>
<reference evidence="2" key="1">
    <citation type="submission" date="2022-04" db="EMBL/GenBank/DDBJ databases">
        <title>Paenibacillus mangrovi sp. nov., a novel endophytic bacterium isolated from bark of Kandelia candel.</title>
        <authorList>
            <person name="Tuo L."/>
        </authorList>
    </citation>
    <scope>NUCLEOTIDE SEQUENCE</scope>
    <source>
        <strain evidence="2">KQZ6P-2</strain>
    </source>
</reference>
<dbReference type="InterPro" id="IPR040633">
    <property type="entry name" value="Gal_mutarotas_3"/>
</dbReference>
<dbReference type="InterPro" id="IPR014718">
    <property type="entry name" value="GH-type_carb-bd"/>
</dbReference>
<dbReference type="EMBL" id="JALIRP010000007">
    <property type="protein sequence ID" value="MCJ8013476.1"/>
    <property type="molecule type" value="Genomic_DNA"/>
</dbReference>
<evidence type="ECO:0000259" key="1">
    <source>
        <dbReference type="Pfam" id="PF18080"/>
    </source>
</evidence>
<dbReference type="Pfam" id="PF18080">
    <property type="entry name" value="Gal_mutarotas_3"/>
    <property type="match status" value="1"/>
</dbReference>